<dbReference type="Proteomes" id="UP000613266">
    <property type="component" value="Unassembled WGS sequence"/>
</dbReference>
<dbReference type="InterPro" id="IPR037061">
    <property type="entry name" value="Lytic_TGlycoase_superhlx_L_sf"/>
</dbReference>
<dbReference type="InterPro" id="IPR023346">
    <property type="entry name" value="Lysozyme-like_dom_sf"/>
</dbReference>
<proteinExistence type="inferred from homology"/>
<evidence type="ECO:0000259" key="4">
    <source>
        <dbReference type="Pfam" id="PF01464"/>
    </source>
</evidence>
<dbReference type="GO" id="GO:0004553">
    <property type="term" value="F:hydrolase activity, hydrolyzing O-glycosyl compounds"/>
    <property type="evidence" value="ECO:0007669"/>
    <property type="project" value="InterPro"/>
</dbReference>
<dbReference type="GO" id="GO:0042597">
    <property type="term" value="C:periplasmic space"/>
    <property type="evidence" value="ECO:0007669"/>
    <property type="project" value="InterPro"/>
</dbReference>
<evidence type="ECO:0000313" key="7">
    <source>
        <dbReference type="Proteomes" id="UP000613266"/>
    </source>
</evidence>
<evidence type="ECO:0000256" key="1">
    <source>
        <dbReference type="ARBA" id="ARBA00007734"/>
    </source>
</evidence>
<evidence type="ECO:0000313" key="6">
    <source>
        <dbReference type="EMBL" id="MBH9578219.1"/>
    </source>
</evidence>
<name>A0A931J638_9BURK</name>
<reference evidence="6" key="1">
    <citation type="submission" date="2020-12" db="EMBL/GenBank/DDBJ databases">
        <title>The genome sequence of Inhella sp. 1Y17.</title>
        <authorList>
            <person name="Liu Y."/>
        </authorList>
    </citation>
    <scope>NUCLEOTIDE SEQUENCE</scope>
    <source>
        <strain evidence="6">1Y17</strain>
    </source>
</reference>
<feature type="compositionally biased region" description="Polar residues" evidence="3">
    <location>
        <begin position="651"/>
        <end position="660"/>
    </location>
</feature>
<dbReference type="InterPro" id="IPR012289">
    <property type="entry name" value="Lytic_TGlycosylase_superhlx_L"/>
</dbReference>
<feature type="domain" description="Transglycosylase SLT" evidence="4">
    <location>
        <begin position="498"/>
        <end position="594"/>
    </location>
</feature>
<sequence>MPFFLASAQAQPAEDLLMNQAREAWRKRDVAALNRLAEQAQQQQHLLAPWVDYWRQFARLPAAQVPELEAFYQRWPGSYVEDRLRNDWLLELGRRQDWPAFAADYPRFRMDDDRDVHCHALRAERALGRPLKEGADAKPFKERALAAWLAQREADEACHALAKDLLEAKVFGADELRRKLNASAETGRGKAFTQTLELLRKPEAKMLQGAYDDPARHLRLKPVVSGRWQQEAAAVALVRLAASNPEGARDHLEGRWAKALAPALAQWAWAQGGRQAALRQQEDAADWFRRALALKASASEWSEETLAWAARAALRAKGGAGDWELLRQVVQAMPEAQRQDPAWAYWHAQARYRAAPEGEAGEPARREARATLVKLAAPLHFYGQLAAEEMGLRLALPAAPAALSPAERQAAAQHPGLTRALRLIELGMRGEGVREWNFSLRGMAERELLAAAQRACEAQVWDRCINTSEKTTQQIDLAQRYPMPFREQLVERARAAGLHPADPYGLIRQESRFIQDARSGVGASGLMQLMPATAKWTARKLGLAYNPQRINDMDMNLRLGMGYLRMVLDDFGGALPLAAAAYNAGPGRPRRWREGGELDAAAWAESIPFSETRDYVKKVLANATVYARLMGEPQASLRERLGQRIGPRPTTAPTSNQDLP</sequence>
<dbReference type="SUPFAM" id="SSF48435">
    <property type="entry name" value="Bacterial muramidases"/>
    <property type="match status" value="1"/>
</dbReference>
<comment type="caution">
    <text evidence="6">The sequence shown here is derived from an EMBL/GenBank/DDBJ whole genome shotgun (WGS) entry which is preliminary data.</text>
</comment>
<dbReference type="Pfam" id="PF14718">
    <property type="entry name" value="SLT_L"/>
    <property type="match status" value="1"/>
</dbReference>
<feature type="region of interest" description="Disordered" evidence="3">
    <location>
        <begin position="638"/>
        <end position="660"/>
    </location>
</feature>
<dbReference type="SUPFAM" id="SSF53955">
    <property type="entry name" value="Lysozyme-like"/>
    <property type="match status" value="1"/>
</dbReference>
<keyword evidence="7" id="KW-1185">Reference proteome</keyword>
<protein>
    <submittedName>
        <fullName evidence="6">Lytic transglycosylase domain-containing protein</fullName>
    </submittedName>
</protein>
<dbReference type="Gene3D" id="1.25.20.10">
    <property type="entry name" value="Bacterial muramidases"/>
    <property type="match status" value="1"/>
</dbReference>
<accession>A0A931J638</accession>
<gene>
    <name evidence="6" type="ORF">I7X39_15120</name>
</gene>
<feature type="domain" description="Lytic transglycosylase superhelical linker" evidence="5">
    <location>
        <begin position="412"/>
        <end position="470"/>
    </location>
</feature>
<comment type="similarity">
    <text evidence="1">Belongs to the transglycosylase Slt family.</text>
</comment>
<dbReference type="PANTHER" id="PTHR37423">
    <property type="entry name" value="SOLUBLE LYTIC MUREIN TRANSGLYCOSYLASE-RELATED"/>
    <property type="match status" value="1"/>
</dbReference>
<dbReference type="AlphaFoldDB" id="A0A931J638"/>
<evidence type="ECO:0000256" key="3">
    <source>
        <dbReference type="SAM" id="MobiDB-lite"/>
    </source>
</evidence>
<dbReference type="Gene3D" id="1.10.530.10">
    <property type="match status" value="1"/>
</dbReference>
<dbReference type="PANTHER" id="PTHR37423:SF5">
    <property type="entry name" value="SOLUBLE LYTIC MUREIN TRANSGLYCOSYLASE"/>
    <property type="match status" value="1"/>
</dbReference>
<dbReference type="Gene3D" id="1.10.1240.20">
    <property type="entry name" value="Lytic transglycosylase, superhelical linker domain"/>
    <property type="match status" value="1"/>
</dbReference>
<evidence type="ECO:0000256" key="2">
    <source>
        <dbReference type="ARBA" id="ARBA00022729"/>
    </source>
</evidence>
<dbReference type="Pfam" id="PF01464">
    <property type="entry name" value="SLT"/>
    <property type="match status" value="1"/>
</dbReference>
<dbReference type="InterPro" id="IPR008258">
    <property type="entry name" value="Transglycosylase_SLT_dom_1"/>
</dbReference>
<dbReference type="CDD" id="cd13401">
    <property type="entry name" value="Slt70-like"/>
    <property type="match status" value="1"/>
</dbReference>
<evidence type="ECO:0000259" key="5">
    <source>
        <dbReference type="Pfam" id="PF14718"/>
    </source>
</evidence>
<dbReference type="InterPro" id="IPR008939">
    <property type="entry name" value="Lytic_TGlycosylase_superhlx_U"/>
</dbReference>
<dbReference type="EMBL" id="JAEDAK010000010">
    <property type="protein sequence ID" value="MBH9578219.1"/>
    <property type="molecule type" value="Genomic_DNA"/>
</dbReference>
<organism evidence="6 7">
    <name type="scientific">Inhella proteolytica</name>
    <dbReference type="NCBI Taxonomy" id="2795029"/>
    <lineage>
        <taxon>Bacteria</taxon>
        <taxon>Pseudomonadati</taxon>
        <taxon>Pseudomonadota</taxon>
        <taxon>Betaproteobacteria</taxon>
        <taxon>Burkholderiales</taxon>
        <taxon>Sphaerotilaceae</taxon>
        <taxon>Inhella</taxon>
    </lineage>
</organism>
<keyword evidence="2" id="KW-0732">Signal</keyword>